<reference evidence="7 8" key="1">
    <citation type="submission" date="2013-11" db="EMBL/GenBank/DDBJ databases">
        <title>Complete genome sequence of the cyanide-degrading bacterium Pseudomonas pseudoalcaligenes CECT 5344.</title>
        <authorList>
            <person name="Wibberg D."/>
            <person name="Puehler A."/>
            <person name="Schlueter A."/>
        </authorList>
    </citation>
    <scope>NUCLEOTIDE SEQUENCE [LARGE SCALE GENOMIC DNA]</scope>
    <source>
        <strain evidence="8">CECT 5344</strain>
    </source>
</reference>
<organism evidence="7 8">
    <name type="scientific">Ectopseudomonas oleovorans (strain CECT 5344)</name>
    <name type="common">Pseudomonas pseudoalcaligenes</name>
    <dbReference type="NCBI Taxonomy" id="1182590"/>
    <lineage>
        <taxon>Bacteria</taxon>
        <taxon>Pseudomonadati</taxon>
        <taxon>Pseudomonadota</taxon>
        <taxon>Gammaproteobacteria</taxon>
        <taxon>Pseudomonadales</taxon>
        <taxon>Pseudomonadaceae</taxon>
        <taxon>Ectopseudomonas</taxon>
    </lineage>
</organism>
<dbReference type="InterPro" id="IPR010982">
    <property type="entry name" value="Lambda_DNA-bd_dom_sf"/>
</dbReference>
<dbReference type="InterPro" id="IPR001387">
    <property type="entry name" value="Cro/C1-type_HTH"/>
</dbReference>
<proteinExistence type="inferred from homology"/>
<dbReference type="Pfam" id="PF13693">
    <property type="entry name" value="HTH_35"/>
    <property type="match status" value="1"/>
</dbReference>
<dbReference type="RefSeq" id="WP_039965256.1">
    <property type="nucleotide sequence ID" value="NZ_HG916826.1"/>
</dbReference>
<dbReference type="CDD" id="cd00093">
    <property type="entry name" value="HTH_XRE"/>
    <property type="match status" value="1"/>
</dbReference>
<evidence type="ECO:0000256" key="5">
    <source>
        <dbReference type="SAM" id="MobiDB-lite"/>
    </source>
</evidence>
<dbReference type="SUPFAM" id="SSF47413">
    <property type="entry name" value="lambda repressor-like DNA-binding domains"/>
    <property type="match status" value="1"/>
</dbReference>
<keyword evidence="2" id="KW-0805">Transcription regulation</keyword>
<dbReference type="PROSITE" id="PS50943">
    <property type="entry name" value="HTH_CROC1"/>
    <property type="match status" value="1"/>
</dbReference>
<feature type="domain" description="HTH cro/C1-type" evidence="6">
    <location>
        <begin position="17"/>
        <end position="68"/>
    </location>
</feature>
<protein>
    <submittedName>
        <fullName evidence="7">Ner-like protein</fullName>
    </submittedName>
</protein>
<dbReference type="AlphaFoldDB" id="W6R128"/>
<evidence type="ECO:0000256" key="2">
    <source>
        <dbReference type="ARBA" id="ARBA00023015"/>
    </source>
</evidence>
<gene>
    <name evidence="7" type="ORF">BN5_3880</name>
</gene>
<evidence type="ECO:0000259" key="6">
    <source>
        <dbReference type="PROSITE" id="PS50943"/>
    </source>
</evidence>
<keyword evidence="3" id="KW-0238">DNA-binding</keyword>
<comment type="similarity">
    <text evidence="1">Belongs to the ner transcriptional regulatory family.</text>
</comment>
<evidence type="ECO:0000256" key="1">
    <source>
        <dbReference type="ARBA" id="ARBA00006157"/>
    </source>
</evidence>
<keyword evidence="4" id="KW-0804">Transcription</keyword>
<name>W6R128_ECTO5</name>
<dbReference type="KEGG" id="ppse:BN5_3880"/>
<dbReference type="GO" id="GO:0003677">
    <property type="term" value="F:DNA binding"/>
    <property type="evidence" value="ECO:0007669"/>
    <property type="project" value="UniProtKB-KW"/>
</dbReference>
<dbReference type="OrthoDB" id="5405994at2"/>
<dbReference type="Gene3D" id="1.10.260.40">
    <property type="entry name" value="lambda repressor-like DNA-binding domains"/>
    <property type="match status" value="1"/>
</dbReference>
<sequence length="112" mass="12642">MNTAEIPSDPGLRWEWIKFQLRAKGTSLAKLARELHVSGQAVKNVKRTAYPRMERAIAKALGLDVEKLWPERWDANGNPNRMRPKRPEAMPASTQKHNAAYDLGHRKTGAGE</sequence>
<evidence type="ECO:0000256" key="4">
    <source>
        <dbReference type="ARBA" id="ARBA00023163"/>
    </source>
</evidence>
<evidence type="ECO:0000313" key="8">
    <source>
        <dbReference type="Proteomes" id="UP000032841"/>
    </source>
</evidence>
<dbReference type="EMBL" id="HG916826">
    <property type="protein sequence ID" value="CDM42422.1"/>
    <property type="molecule type" value="Genomic_DNA"/>
</dbReference>
<feature type="region of interest" description="Disordered" evidence="5">
    <location>
        <begin position="72"/>
        <end position="112"/>
    </location>
</feature>
<dbReference type="Proteomes" id="UP000032841">
    <property type="component" value="Chromosome"/>
</dbReference>
<evidence type="ECO:0000256" key="3">
    <source>
        <dbReference type="ARBA" id="ARBA00023125"/>
    </source>
</evidence>
<dbReference type="eggNOG" id="COG3423">
    <property type="taxonomic scope" value="Bacteria"/>
</dbReference>
<dbReference type="HOGENOM" id="CLU_2143699_0_0_6"/>
<evidence type="ECO:0000313" key="7">
    <source>
        <dbReference type="EMBL" id="CDM42422.1"/>
    </source>
</evidence>
<accession>W6R128</accession>
<dbReference type="InterPro" id="IPR038722">
    <property type="entry name" value="Ner_HTH_dom"/>
</dbReference>